<keyword evidence="3 7" id="KW-0479">Metal-binding</keyword>
<accession>A0A0D7A5D9</accession>
<evidence type="ECO:0000313" key="9">
    <source>
        <dbReference type="EMBL" id="KIY45599.1"/>
    </source>
</evidence>
<dbReference type="OrthoDB" id="10248475at2759"/>
<dbReference type="SMART" id="SM00947">
    <property type="entry name" value="Pro_CA"/>
    <property type="match status" value="1"/>
</dbReference>
<evidence type="ECO:0000256" key="7">
    <source>
        <dbReference type="PIRSR" id="PIRSR601765-1"/>
    </source>
</evidence>
<comment type="cofactor">
    <cofactor evidence="7">
        <name>Zn(2+)</name>
        <dbReference type="ChEBI" id="CHEBI:29105"/>
    </cofactor>
    <text evidence="7">Binds 1 zinc ion per subunit.</text>
</comment>
<dbReference type="InterPro" id="IPR001765">
    <property type="entry name" value="Carbonic_anhydrase"/>
</dbReference>
<dbReference type="Pfam" id="PF00484">
    <property type="entry name" value="Pro_CA"/>
    <property type="match status" value="1"/>
</dbReference>
<evidence type="ECO:0000256" key="8">
    <source>
        <dbReference type="RuleBase" id="RU003956"/>
    </source>
</evidence>
<dbReference type="GO" id="GO:0034599">
    <property type="term" value="P:cellular response to oxidative stress"/>
    <property type="evidence" value="ECO:0007669"/>
    <property type="project" value="TreeGrafter"/>
</dbReference>
<organism evidence="9 10">
    <name type="scientific">Fistulina hepatica ATCC 64428</name>
    <dbReference type="NCBI Taxonomy" id="1128425"/>
    <lineage>
        <taxon>Eukaryota</taxon>
        <taxon>Fungi</taxon>
        <taxon>Dikarya</taxon>
        <taxon>Basidiomycota</taxon>
        <taxon>Agaricomycotina</taxon>
        <taxon>Agaricomycetes</taxon>
        <taxon>Agaricomycetidae</taxon>
        <taxon>Agaricales</taxon>
        <taxon>Fistulinaceae</taxon>
        <taxon>Fistulina</taxon>
    </lineage>
</organism>
<comment type="function">
    <text evidence="8">Reversible hydration of carbon dioxide.</text>
</comment>
<dbReference type="Gene3D" id="3.40.1050.10">
    <property type="entry name" value="Carbonic anhydrase"/>
    <property type="match status" value="1"/>
</dbReference>
<sequence length="156" mass="16904">MLDLYTDVLLDESGYRNFRRHGAKFERACEGLVVVGHTECGGANACYAAVKRAEEGQGPAVAEPHLPVDAPLNKWLAPLTSLAGSLKLGTVPSEVAVPALVEENVRVQVEHICNTSVIQDAWAKKEGKPVWVHGWVFDIANGKIKDLEISRGPSIH</sequence>
<name>A0A0D7A5D9_9AGAR</name>
<dbReference type="GO" id="GO:0008270">
    <property type="term" value="F:zinc ion binding"/>
    <property type="evidence" value="ECO:0007669"/>
    <property type="project" value="UniProtKB-UniRule"/>
</dbReference>
<keyword evidence="4 7" id="KW-0862">Zinc</keyword>
<evidence type="ECO:0000256" key="6">
    <source>
        <dbReference type="ARBA" id="ARBA00048348"/>
    </source>
</evidence>
<reference evidence="9 10" key="1">
    <citation type="journal article" date="2015" name="Fungal Genet. Biol.">
        <title>Evolution of novel wood decay mechanisms in Agaricales revealed by the genome sequences of Fistulina hepatica and Cylindrobasidium torrendii.</title>
        <authorList>
            <person name="Floudas D."/>
            <person name="Held B.W."/>
            <person name="Riley R."/>
            <person name="Nagy L.G."/>
            <person name="Koehler G."/>
            <person name="Ransdell A.S."/>
            <person name="Younus H."/>
            <person name="Chow J."/>
            <person name="Chiniquy J."/>
            <person name="Lipzen A."/>
            <person name="Tritt A."/>
            <person name="Sun H."/>
            <person name="Haridas S."/>
            <person name="LaButti K."/>
            <person name="Ohm R.A."/>
            <person name="Kues U."/>
            <person name="Blanchette R.A."/>
            <person name="Grigoriev I.V."/>
            <person name="Minto R.E."/>
            <person name="Hibbett D.S."/>
        </authorList>
    </citation>
    <scope>NUCLEOTIDE SEQUENCE [LARGE SCALE GENOMIC DNA]</scope>
    <source>
        <strain evidence="9 10">ATCC 64428</strain>
    </source>
</reference>
<dbReference type="EMBL" id="KN882047">
    <property type="protein sequence ID" value="KIY45599.1"/>
    <property type="molecule type" value="Genomic_DNA"/>
</dbReference>
<feature type="binding site" evidence="7">
    <location>
        <position position="40"/>
    </location>
    <ligand>
        <name>Zn(2+)</name>
        <dbReference type="ChEBI" id="CHEBI:29105"/>
    </ligand>
</feature>
<feature type="binding site" evidence="7">
    <location>
        <position position="37"/>
    </location>
    <ligand>
        <name>Zn(2+)</name>
        <dbReference type="ChEBI" id="CHEBI:29105"/>
    </ligand>
</feature>
<dbReference type="EC" id="4.2.1.1" evidence="2 8"/>
<dbReference type="GO" id="GO:0004089">
    <property type="term" value="F:carbonate dehydratase activity"/>
    <property type="evidence" value="ECO:0007669"/>
    <property type="project" value="UniProtKB-UniRule"/>
</dbReference>
<dbReference type="GO" id="GO:0071244">
    <property type="term" value="P:cellular response to carbon dioxide"/>
    <property type="evidence" value="ECO:0007669"/>
    <property type="project" value="TreeGrafter"/>
</dbReference>
<dbReference type="PANTHER" id="PTHR11002:SF76">
    <property type="entry name" value="CARBONIC ANHYDRASE"/>
    <property type="match status" value="1"/>
</dbReference>
<dbReference type="AlphaFoldDB" id="A0A0D7A5D9"/>
<evidence type="ECO:0000313" key="10">
    <source>
        <dbReference type="Proteomes" id="UP000054144"/>
    </source>
</evidence>
<evidence type="ECO:0000256" key="3">
    <source>
        <dbReference type="ARBA" id="ARBA00022723"/>
    </source>
</evidence>
<evidence type="ECO:0000256" key="4">
    <source>
        <dbReference type="ARBA" id="ARBA00022833"/>
    </source>
</evidence>
<evidence type="ECO:0000256" key="2">
    <source>
        <dbReference type="ARBA" id="ARBA00012925"/>
    </source>
</evidence>
<dbReference type="InterPro" id="IPR036874">
    <property type="entry name" value="Carbonic_anhydrase_sf"/>
</dbReference>
<proteinExistence type="inferred from homology"/>
<keyword evidence="5 8" id="KW-0456">Lyase</keyword>
<evidence type="ECO:0000256" key="1">
    <source>
        <dbReference type="ARBA" id="ARBA00006217"/>
    </source>
</evidence>
<protein>
    <recommendedName>
        <fullName evidence="2 8">Carbonic anhydrase</fullName>
        <ecNumber evidence="2 8">4.2.1.1</ecNumber>
    </recommendedName>
    <alternativeName>
        <fullName evidence="8">Carbonate dehydratase</fullName>
    </alternativeName>
</protein>
<dbReference type="SUPFAM" id="SSF53056">
    <property type="entry name" value="beta-carbonic anhydrase, cab"/>
    <property type="match status" value="1"/>
</dbReference>
<dbReference type="PANTHER" id="PTHR11002">
    <property type="entry name" value="CARBONIC ANHYDRASE"/>
    <property type="match status" value="1"/>
</dbReference>
<keyword evidence="10" id="KW-1185">Reference proteome</keyword>
<dbReference type="Proteomes" id="UP000054144">
    <property type="component" value="Unassembled WGS sequence"/>
</dbReference>
<gene>
    <name evidence="9" type="ORF">FISHEDRAFT_76446</name>
</gene>
<comment type="catalytic activity">
    <reaction evidence="6 8">
        <text>hydrogencarbonate + H(+) = CO2 + H2O</text>
        <dbReference type="Rhea" id="RHEA:10748"/>
        <dbReference type="ChEBI" id="CHEBI:15377"/>
        <dbReference type="ChEBI" id="CHEBI:15378"/>
        <dbReference type="ChEBI" id="CHEBI:16526"/>
        <dbReference type="ChEBI" id="CHEBI:17544"/>
        <dbReference type="EC" id="4.2.1.1"/>
    </reaction>
</comment>
<evidence type="ECO:0000256" key="5">
    <source>
        <dbReference type="ARBA" id="ARBA00023239"/>
    </source>
</evidence>
<comment type="similarity">
    <text evidence="1 8">Belongs to the beta-class carbonic anhydrase family.</text>
</comment>